<dbReference type="EC" id="2.4.-.-" evidence="2"/>
<name>A0ABV8MNT3_9NEIS</name>
<evidence type="ECO:0000313" key="2">
    <source>
        <dbReference type="EMBL" id="MFC4159838.1"/>
    </source>
</evidence>
<protein>
    <submittedName>
        <fullName evidence="2">Glycosyltransferase</fullName>
        <ecNumber evidence="2">2.4.-.-</ecNumber>
    </submittedName>
</protein>
<evidence type="ECO:0000313" key="3">
    <source>
        <dbReference type="Proteomes" id="UP001595791"/>
    </source>
</evidence>
<accession>A0ABV8MNT3</accession>
<dbReference type="SUPFAM" id="SSF53448">
    <property type="entry name" value="Nucleotide-diphospho-sugar transferases"/>
    <property type="match status" value="1"/>
</dbReference>
<dbReference type="Gene3D" id="3.90.550.10">
    <property type="entry name" value="Spore Coat Polysaccharide Biosynthesis Protein SpsA, Chain A"/>
    <property type="match status" value="1"/>
</dbReference>
<gene>
    <name evidence="2" type="ORF">ACFOW7_10820</name>
</gene>
<proteinExistence type="predicted"/>
<dbReference type="PANTHER" id="PTHR22916">
    <property type="entry name" value="GLYCOSYLTRANSFERASE"/>
    <property type="match status" value="1"/>
</dbReference>
<sequence length="326" mass="36080">MNQPPLSVVIPVHDAAPYLPALFEALDAQTLAGIAYIFVNDGSHDDSARLLDDYAASRPGVLVLHQQPARGVSAARNLGLAHIRGDYVGFCDADDQPAPDHYAQLYELACHHRLDIAFGNGCYFNQAPGDDHRLIVQQPKPTAVLDGAGWLDACLVGREWIYAVYLSLLRCDWLREHGLRFPEGMVHEDVVWTNELLLRAGRVAYQAAPTYHYRRTPGSIMRNRSRDGLWRRIDGHTKAAAHLQRISDSAAAALRPALRAQALIELNKLLGLLGDLDDWQLKTACARRLRRSGLFGWGWHHGGGRLRWRLVRASLLAALATGSADG</sequence>
<dbReference type="CDD" id="cd00761">
    <property type="entry name" value="Glyco_tranf_GTA_type"/>
    <property type="match status" value="1"/>
</dbReference>
<dbReference type="InterPro" id="IPR029044">
    <property type="entry name" value="Nucleotide-diphossugar_trans"/>
</dbReference>
<organism evidence="2 3">
    <name type="scientific">Chitinimonas lacunae</name>
    <dbReference type="NCBI Taxonomy" id="1963018"/>
    <lineage>
        <taxon>Bacteria</taxon>
        <taxon>Pseudomonadati</taxon>
        <taxon>Pseudomonadota</taxon>
        <taxon>Betaproteobacteria</taxon>
        <taxon>Neisseriales</taxon>
        <taxon>Chitinibacteraceae</taxon>
        <taxon>Chitinimonas</taxon>
    </lineage>
</organism>
<dbReference type="GO" id="GO:0016757">
    <property type="term" value="F:glycosyltransferase activity"/>
    <property type="evidence" value="ECO:0007669"/>
    <property type="project" value="UniProtKB-KW"/>
</dbReference>
<comment type="caution">
    <text evidence="2">The sequence shown here is derived from an EMBL/GenBank/DDBJ whole genome shotgun (WGS) entry which is preliminary data.</text>
</comment>
<reference evidence="3" key="1">
    <citation type="journal article" date="2019" name="Int. J. Syst. Evol. Microbiol.">
        <title>The Global Catalogue of Microorganisms (GCM) 10K type strain sequencing project: providing services to taxonomists for standard genome sequencing and annotation.</title>
        <authorList>
            <consortium name="The Broad Institute Genomics Platform"/>
            <consortium name="The Broad Institute Genome Sequencing Center for Infectious Disease"/>
            <person name="Wu L."/>
            <person name="Ma J."/>
        </authorList>
    </citation>
    <scope>NUCLEOTIDE SEQUENCE [LARGE SCALE GENOMIC DNA]</scope>
    <source>
        <strain evidence="3">LMG 29894</strain>
    </source>
</reference>
<dbReference type="RefSeq" id="WP_378164025.1">
    <property type="nucleotide sequence ID" value="NZ_JBHSBU010000001.1"/>
</dbReference>
<keyword evidence="2" id="KW-0328">Glycosyltransferase</keyword>
<dbReference type="EMBL" id="JBHSBU010000001">
    <property type="protein sequence ID" value="MFC4159838.1"/>
    <property type="molecule type" value="Genomic_DNA"/>
</dbReference>
<dbReference type="PANTHER" id="PTHR22916:SF3">
    <property type="entry name" value="UDP-GLCNAC:BETAGAL BETA-1,3-N-ACETYLGLUCOSAMINYLTRANSFERASE-LIKE PROTEIN 1"/>
    <property type="match status" value="1"/>
</dbReference>
<feature type="domain" description="Glycosyltransferase 2-like" evidence="1">
    <location>
        <begin position="7"/>
        <end position="135"/>
    </location>
</feature>
<dbReference type="InterPro" id="IPR001173">
    <property type="entry name" value="Glyco_trans_2-like"/>
</dbReference>
<dbReference type="Proteomes" id="UP001595791">
    <property type="component" value="Unassembled WGS sequence"/>
</dbReference>
<dbReference type="Pfam" id="PF00535">
    <property type="entry name" value="Glycos_transf_2"/>
    <property type="match status" value="1"/>
</dbReference>
<keyword evidence="3" id="KW-1185">Reference proteome</keyword>
<evidence type="ECO:0000259" key="1">
    <source>
        <dbReference type="Pfam" id="PF00535"/>
    </source>
</evidence>
<keyword evidence="2" id="KW-0808">Transferase</keyword>